<dbReference type="GO" id="GO:0030488">
    <property type="term" value="P:tRNA methylation"/>
    <property type="evidence" value="ECO:0007669"/>
    <property type="project" value="InterPro"/>
</dbReference>
<dbReference type="Proteomes" id="UP000016587">
    <property type="component" value="Chromosome"/>
</dbReference>
<proteinExistence type="inferred from homology"/>
<comment type="function">
    <text evidence="5">Catalyzes the S-adenosyl-L-methionine-dependent formation of N(1)-methyladenine at position 58 (m1A58) in tRNA.</text>
</comment>
<comment type="subunit">
    <text evidence="5">Homotetramer composed of a dimer of dimers.</text>
</comment>
<protein>
    <recommendedName>
        <fullName evidence="5">tRNA (adenine(58)-N(1))-methyltransferase TrmI</fullName>
        <ecNumber evidence="5">2.1.1.220</ecNumber>
    </recommendedName>
</protein>
<dbReference type="STRING" id="1121448.DGI_2877"/>
<dbReference type="Gene3D" id="3.40.50.150">
    <property type="entry name" value="Vaccinia Virus protein VP39"/>
    <property type="match status" value="1"/>
</dbReference>
<dbReference type="PROSITE" id="PS51620">
    <property type="entry name" value="SAM_TRM61"/>
    <property type="match status" value="1"/>
</dbReference>
<evidence type="ECO:0000259" key="8">
    <source>
        <dbReference type="Pfam" id="PF08704"/>
    </source>
</evidence>
<evidence type="ECO:0000256" key="2">
    <source>
        <dbReference type="ARBA" id="ARBA00022679"/>
    </source>
</evidence>
<evidence type="ECO:0000256" key="1">
    <source>
        <dbReference type="ARBA" id="ARBA00022603"/>
    </source>
</evidence>
<feature type="binding site" evidence="6">
    <location>
        <position position="154"/>
    </location>
    <ligand>
        <name>S-adenosyl-L-methionine</name>
        <dbReference type="ChEBI" id="CHEBI:59789"/>
    </ligand>
</feature>
<comment type="similarity">
    <text evidence="5">Belongs to the class I-like SAM-binding methyltransferase superfamily. TRM61 family.</text>
</comment>
<evidence type="ECO:0000313" key="10">
    <source>
        <dbReference type="Proteomes" id="UP000016587"/>
    </source>
</evidence>
<accession>T2GEM3</accession>
<feature type="compositionally biased region" description="Acidic residues" evidence="7">
    <location>
        <begin position="270"/>
        <end position="279"/>
    </location>
</feature>
<dbReference type="GO" id="GO:0031515">
    <property type="term" value="C:tRNA (m1A) methyltransferase complex"/>
    <property type="evidence" value="ECO:0007669"/>
    <property type="project" value="UniProtKB-UniRule"/>
</dbReference>
<dbReference type="EC" id="2.1.1.220" evidence="5"/>
<evidence type="ECO:0000256" key="4">
    <source>
        <dbReference type="ARBA" id="ARBA00022694"/>
    </source>
</evidence>
<dbReference type="EMBL" id="CP006585">
    <property type="protein sequence ID" value="AGW14604.1"/>
    <property type="molecule type" value="Genomic_DNA"/>
</dbReference>
<dbReference type="PIRSF" id="PIRSF017269">
    <property type="entry name" value="GCD14"/>
    <property type="match status" value="1"/>
</dbReference>
<name>T2GEM3_MEGG1</name>
<feature type="region of interest" description="Disordered" evidence="7">
    <location>
        <begin position="258"/>
        <end position="289"/>
    </location>
</feature>
<dbReference type="Pfam" id="PF08704">
    <property type="entry name" value="GCD14"/>
    <property type="match status" value="1"/>
</dbReference>
<evidence type="ECO:0000256" key="6">
    <source>
        <dbReference type="PIRSR" id="PIRSR017269-1"/>
    </source>
</evidence>
<dbReference type="Gene3D" id="3.10.330.20">
    <property type="match status" value="1"/>
</dbReference>
<keyword evidence="1 5" id="KW-0489">Methyltransferase</keyword>
<dbReference type="OrthoDB" id="9781391at2"/>
<evidence type="ECO:0000313" key="9">
    <source>
        <dbReference type="EMBL" id="AGW14604.1"/>
    </source>
</evidence>
<comment type="catalytic activity">
    <reaction evidence="5">
        <text>adenosine(58) in tRNA + S-adenosyl-L-methionine = N(1)-methyladenosine(58) in tRNA + S-adenosyl-L-homocysteine + H(+)</text>
        <dbReference type="Rhea" id="RHEA:43152"/>
        <dbReference type="Rhea" id="RHEA-COMP:10365"/>
        <dbReference type="Rhea" id="RHEA-COMP:10366"/>
        <dbReference type="ChEBI" id="CHEBI:15378"/>
        <dbReference type="ChEBI" id="CHEBI:57856"/>
        <dbReference type="ChEBI" id="CHEBI:59789"/>
        <dbReference type="ChEBI" id="CHEBI:74411"/>
        <dbReference type="ChEBI" id="CHEBI:74491"/>
        <dbReference type="EC" id="2.1.1.220"/>
    </reaction>
</comment>
<sequence>MSLSGKLVLLVSPKGKRYLQRIEEKGSIHTHDGFITMETLAECDYGAIVPTHMGRPYRLLKPTLYDLVKGVKRQTQIIYPKDIGYICMRLGIGPGIRVIEAGSGSGSLTLALSWFCGPTGQVYTYEARPEFAKLCARNLAWAGVGENVTQHVKDIAEGFEQTGVDALFLDVRTPWDYLEHAAAAVAPGATLGFLLPVTNQVSRLVEALERGPFANIEVMELLVRRWKPVPDRLRPDDRMVAHTGFLVFARQEDPSFKAASDAAAAAPQEADAEAEDTGDVLENNDMSEG</sequence>
<feature type="binding site" evidence="6">
    <location>
        <begin position="105"/>
        <end position="108"/>
    </location>
    <ligand>
        <name>S-adenosyl-L-methionine</name>
        <dbReference type="ChEBI" id="CHEBI:59789"/>
    </ligand>
</feature>
<dbReference type="KEGG" id="dgg:DGI_2877"/>
<dbReference type="RefSeq" id="WP_021761654.1">
    <property type="nucleotide sequence ID" value="NC_022444.1"/>
</dbReference>
<feature type="binding site" evidence="6">
    <location>
        <position position="126"/>
    </location>
    <ligand>
        <name>S-adenosyl-L-methionine</name>
        <dbReference type="ChEBI" id="CHEBI:59789"/>
    </ligand>
</feature>
<feature type="compositionally biased region" description="Low complexity" evidence="7">
    <location>
        <begin position="258"/>
        <end position="269"/>
    </location>
</feature>
<evidence type="ECO:0000256" key="7">
    <source>
        <dbReference type="SAM" id="MobiDB-lite"/>
    </source>
</evidence>
<evidence type="ECO:0000256" key="5">
    <source>
        <dbReference type="PIRNR" id="PIRNR017269"/>
    </source>
</evidence>
<reference evidence="9 10" key="1">
    <citation type="journal article" date="2013" name="J. Bacteriol.">
        <title>Roles of HynAB and Ech, the only two hydrogenases found in the model sulfate reducer Desulfovibrio gigas.</title>
        <authorList>
            <person name="Morais-Silva F.O."/>
            <person name="Santos C.I."/>
            <person name="Rodrigues R."/>
            <person name="Pereira I.A."/>
            <person name="Rodrigues-Pousada C."/>
        </authorList>
    </citation>
    <scope>NUCLEOTIDE SEQUENCE [LARGE SCALE GENOMIC DNA]</scope>
    <source>
        <strain evidence="10">ATCC 19364 / DSM 1382 / NCIMB 9332 / VKM B-1759</strain>
    </source>
</reference>
<keyword evidence="2 5" id="KW-0808">Transferase</keyword>
<evidence type="ECO:0000256" key="3">
    <source>
        <dbReference type="ARBA" id="ARBA00022691"/>
    </source>
</evidence>
<dbReference type="PANTHER" id="PTHR12133:SF1">
    <property type="entry name" value="TRNA (ADENINE(58)-N(1))-METHYLTRANSFERASE, MITOCHONDRIAL"/>
    <property type="match status" value="1"/>
</dbReference>
<dbReference type="SUPFAM" id="SSF53335">
    <property type="entry name" value="S-adenosyl-L-methionine-dependent methyltransferases"/>
    <property type="match status" value="1"/>
</dbReference>
<dbReference type="InterPro" id="IPR014816">
    <property type="entry name" value="tRNA_MeTrfase_Gcd14"/>
</dbReference>
<dbReference type="PANTHER" id="PTHR12133">
    <property type="entry name" value="TRNA (ADENINE(58)-N(1))-METHYLTRANSFERASE"/>
    <property type="match status" value="1"/>
</dbReference>
<dbReference type="GO" id="GO:0160107">
    <property type="term" value="F:tRNA (adenine(58)-N1)-methyltransferase activity"/>
    <property type="evidence" value="ECO:0007669"/>
    <property type="project" value="UniProtKB-EC"/>
</dbReference>
<feature type="domain" description="tRNA (adenine(58)-N(1))-methyltransferase catalytic subunit TRM61 C-terminal" evidence="8">
    <location>
        <begin position="71"/>
        <end position="227"/>
    </location>
</feature>
<gene>
    <name evidence="9" type="ORF">DGI_2877</name>
</gene>
<dbReference type="InterPro" id="IPR029063">
    <property type="entry name" value="SAM-dependent_MTases_sf"/>
</dbReference>
<keyword evidence="10" id="KW-1185">Reference proteome</keyword>
<keyword evidence="3 5" id="KW-0949">S-adenosyl-L-methionine</keyword>
<organism evidence="9 10">
    <name type="scientific">Megalodesulfovibrio gigas (strain ATCC 19364 / DSM 1382 / NCIMB 9332 / VKM B-1759)</name>
    <name type="common">Desulfovibrio gigas</name>
    <dbReference type="NCBI Taxonomy" id="1121448"/>
    <lineage>
        <taxon>Bacteria</taxon>
        <taxon>Pseudomonadati</taxon>
        <taxon>Thermodesulfobacteriota</taxon>
        <taxon>Desulfovibrionia</taxon>
        <taxon>Desulfovibrionales</taxon>
        <taxon>Desulfovibrionaceae</taxon>
        <taxon>Megalodesulfovibrio</taxon>
    </lineage>
</organism>
<dbReference type="PATRIC" id="fig|1121448.10.peg.2840"/>
<dbReference type="AlphaFoldDB" id="T2GEM3"/>
<feature type="binding site" evidence="6">
    <location>
        <position position="170"/>
    </location>
    <ligand>
        <name>S-adenosyl-L-methionine</name>
        <dbReference type="ChEBI" id="CHEBI:59789"/>
    </ligand>
</feature>
<reference evidence="10" key="2">
    <citation type="submission" date="2013-07" db="EMBL/GenBank/DDBJ databases">
        <authorList>
            <person name="Morais-Silva F.O."/>
            <person name="Rezende A.M."/>
            <person name="Pimentel C."/>
            <person name="Resende D.M."/>
            <person name="Santos C.I."/>
            <person name="Clemente C."/>
            <person name="de Oliveira L.M."/>
            <person name="da Silva S.M."/>
            <person name="Costa D.A."/>
            <person name="Varela-Raposo A."/>
            <person name="Horacio E.C.A."/>
            <person name="Matos M."/>
            <person name="Flores O."/>
            <person name="Ruiz J.C."/>
            <person name="Rodrigues-Pousada C."/>
        </authorList>
    </citation>
    <scope>NUCLEOTIDE SEQUENCE [LARGE SCALE GENOMIC DNA]</scope>
    <source>
        <strain evidence="10">ATCC 19364 / DSM 1382 / NCIMB 9332 / VKM B-1759</strain>
    </source>
</reference>
<keyword evidence="4 5" id="KW-0819">tRNA processing</keyword>
<dbReference type="InterPro" id="IPR049470">
    <property type="entry name" value="TRM61_C"/>
</dbReference>
<dbReference type="HOGENOM" id="CLU_025402_0_1_7"/>
<dbReference type="eggNOG" id="COG2519">
    <property type="taxonomic scope" value="Bacteria"/>
</dbReference>